<comment type="caution">
    <text evidence="13">The sequence shown here is derived from an EMBL/GenBank/DDBJ whole genome shotgun (WGS) entry which is preliminary data.</text>
</comment>
<comment type="similarity">
    <text evidence="2 12">Belongs to the HisA/HisF family.</text>
</comment>
<dbReference type="GO" id="GO:0016833">
    <property type="term" value="F:oxo-acid-lyase activity"/>
    <property type="evidence" value="ECO:0007669"/>
    <property type="project" value="InterPro"/>
</dbReference>
<keyword evidence="8" id="KW-0456">Lyase</keyword>
<keyword evidence="7 12" id="KW-0368">Histidine biosynthesis</keyword>
<dbReference type="PANTHER" id="PTHR21235">
    <property type="entry name" value="IMIDAZOLE GLYCEROL PHOSPHATE SYNTHASE SUBUNIT HISF/H IGP SYNTHASE SUBUNIT HISF/H"/>
    <property type="match status" value="1"/>
</dbReference>
<evidence type="ECO:0000256" key="2">
    <source>
        <dbReference type="ARBA" id="ARBA00009667"/>
    </source>
</evidence>
<evidence type="ECO:0000256" key="8">
    <source>
        <dbReference type="ARBA" id="ARBA00023239"/>
    </source>
</evidence>
<name>A0A533Q8G9_9BACT</name>
<evidence type="ECO:0000256" key="3">
    <source>
        <dbReference type="ARBA" id="ARBA00011152"/>
    </source>
</evidence>
<gene>
    <name evidence="13" type="ORF">JETT_2779</name>
</gene>
<evidence type="ECO:0000313" key="14">
    <source>
        <dbReference type="Proteomes" id="UP000319783"/>
    </source>
</evidence>
<evidence type="ECO:0000256" key="10">
    <source>
        <dbReference type="ARBA" id="ARBA00030264"/>
    </source>
</evidence>
<dbReference type="InterPro" id="IPR020021">
    <property type="entry name" value="Glycosyl_amidation-assoc_WbuZ"/>
</dbReference>
<evidence type="ECO:0000256" key="6">
    <source>
        <dbReference type="ARBA" id="ARBA00022605"/>
    </source>
</evidence>
<comment type="catalytic activity">
    <reaction evidence="11">
        <text>5-[(5-phospho-1-deoxy-D-ribulos-1-ylimino)methylamino]-1-(5-phospho-beta-D-ribosyl)imidazole-4-carboxamide + L-glutamine = D-erythro-1-(imidazol-4-yl)glycerol 3-phosphate + 5-amino-1-(5-phospho-beta-D-ribosyl)imidazole-4-carboxamide + L-glutamate + H(+)</text>
        <dbReference type="Rhea" id="RHEA:24793"/>
        <dbReference type="ChEBI" id="CHEBI:15378"/>
        <dbReference type="ChEBI" id="CHEBI:29985"/>
        <dbReference type="ChEBI" id="CHEBI:58278"/>
        <dbReference type="ChEBI" id="CHEBI:58359"/>
        <dbReference type="ChEBI" id="CHEBI:58475"/>
        <dbReference type="ChEBI" id="CHEBI:58525"/>
        <dbReference type="EC" id="4.3.2.10"/>
    </reaction>
</comment>
<evidence type="ECO:0000256" key="11">
    <source>
        <dbReference type="ARBA" id="ARBA00047838"/>
    </source>
</evidence>
<dbReference type="InterPro" id="IPR050064">
    <property type="entry name" value="IGPS_HisA/HisF"/>
</dbReference>
<dbReference type="CDD" id="cd04731">
    <property type="entry name" value="HisF"/>
    <property type="match status" value="1"/>
</dbReference>
<evidence type="ECO:0000256" key="5">
    <source>
        <dbReference type="ARBA" id="ARBA00022490"/>
    </source>
</evidence>
<dbReference type="InterPro" id="IPR006062">
    <property type="entry name" value="His_biosynth"/>
</dbReference>
<dbReference type="EC" id="4.3.2.10" evidence="4"/>
<protein>
    <recommendedName>
        <fullName evidence="4">imidazole glycerol-phosphate synthase</fullName>
        <ecNumber evidence="4">4.3.2.10</ecNumber>
    </recommendedName>
    <alternativeName>
        <fullName evidence="10">IGP synthase cyclase subunit</fullName>
    </alternativeName>
</protein>
<reference evidence="13 14" key="1">
    <citation type="submission" date="2019-04" db="EMBL/GenBank/DDBJ databases">
        <title>Genome of a novel bacterium Candidatus Jettenia ecosi reconstructed from metagenome of an anammox bioreactor.</title>
        <authorList>
            <person name="Mardanov A.V."/>
            <person name="Beletsky A.V."/>
            <person name="Ravin N.V."/>
            <person name="Botchkova E.A."/>
            <person name="Litti Y.V."/>
            <person name="Nozhevnikova A.N."/>
        </authorList>
    </citation>
    <scope>NUCLEOTIDE SEQUENCE [LARGE SCALE GENOMIC DNA]</scope>
    <source>
        <strain evidence="13">J2</strain>
    </source>
</reference>
<dbReference type="PANTHER" id="PTHR21235:SF2">
    <property type="entry name" value="IMIDAZOLE GLYCEROL PHOSPHATE SYNTHASE HISHF"/>
    <property type="match status" value="1"/>
</dbReference>
<evidence type="ECO:0000313" key="13">
    <source>
        <dbReference type="EMBL" id="TLD40944.1"/>
    </source>
</evidence>
<dbReference type="InterPro" id="IPR011060">
    <property type="entry name" value="RibuloseP-bd_barrel"/>
</dbReference>
<dbReference type="Pfam" id="PF00977">
    <property type="entry name" value="His_biosynth"/>
    <property type="match status" value="1"/>
</dbReference>
<evidence type="ECO:0000256" key="1">
    <source>
        <dbReference type="ARBA" id="ARBA00005091"/>
    </source>
</evidence>
<dbReference type="AlphaFoldDB" id="A0A533Q8G9"/>
<dbReference type="InterPro" id="IPR004651">
    <property type="entry name" value="HisF"/>
</dbReference>
<evidence type="ECO:0000256" key="7">
    <source>
        <dbReference type="ARBA" id="ARBA00023102"/>
    </source>
</evidence>
<dbReference type="Proteomes" id="UP000319783">
    <property type="component" value="Unassembled WGS sequence"/>
</dbReference>
<comment type="function">
    <text evidence="9">IGPS catalyzes the conversion of PRFAR and glutamine to IGP, AICAR and glutamate. The HisF subunit catalyzes the cyclization activity that produces IGP and AICAR from PRFAR using the ammonia provided by the HisH subunit.</text>
</comment>
<dbReference type="GO" id="GO:0000105">
    <property type="term" value="P:L-histidine biosynthetic process"/>
    <property type="evidence" value="ECO:0007669"/>
    <property type="project" value="UniProtKB-UniPathway"/>
</dbReference>
<sequence>MLKTRVIPCLLLKNRGLIKTIKFKDPKYVGDPINAVRIFNEKEVDELIFLDTTATLENRKPNFQFISEIASECFMPFGYGGGIRDVNDIKEIFNLGVEKIIINSYAVENPDFIRKASELYGSQSIVVSIDVKKNFFGKYEIYTQSGKKPTKLDPVEFAVKMQEFGAGEIFLNSIDRDGTLQGYDIELIKKVSESLSISVIASGGAGKIEDFVDAAKKGGASAVAAGSMFIFHGKYRAVLINYPSPGLIERILRDSFSI</sequence>
<evidence type="ECO:0000256" key="12">
    <source>
        <dbReference type="RuleBase" id="RU003657"/>
    </source>
</evidence>
<evidence type="ECO:0000256" key="4">
    <source>
        <dbReference type="ARBA" id="ARBA00012809"/>
    </source>
</evidence>
<dbReference type="NCBIfam" id="NF038364">
    <property type="entry name" value="AglZ_HisF2_fam"/>
    <property type="match status" value="1"/>
</dbReference>
<dbReference type="UniPathway" id="UPA00031">
    <property type="reaction ID" value="UER00010"/>
</dbReference>
<dbReference type="Gene3D" id="3.20.20.70">
    <property type="entry name" value="Aldolase class I"/>
    <property type="match status" value="1"/>
</dbReference>
<keyword evidence="6 12" id="KW-0028">Amino-acid biosynthesis</keyword>
<comment type="subunit">
    <text evidence="3">Heterodimer of HisH and HisF.</text>
</comment>
<dbReference type="EMBL" id="SULG01000070">
    <property type="protein sequence ID" value="TLD40944.1"/>
    <property type="molecule type" value="Genomic_DNA"/>
</dbReference>
<dbReference type="GO" id="GO:0000107">
    <property type="term" value="F:imidazoleglycerol-phosphate synthase activity"/>
    <property type="evidence" value="ECO:0007669"/>
    <property type="project" value="InterPro"/>
</dbReference>
<evidence type="ECO:0000256" key="9">
    <source>
        <dbReference type="ARBA" id="ARBA00025475"/>
    </source>
</evidence>
<keyword evidence="5" id="KW-0963">Cytoplasm</keyword>
<dbReference type="NCBIfam" id="TIGR03572">
    <property type="entry name" value="WbuZ"/>
    <property type="match status" value="1"/>
</dbReference>
<comment type="pathway">
    <text evidence="1">Amino-acid biosynthesis; L-histidine biosynthesis; L-histidine from 5-phospho-alpha-D-ribose 1-diphosphate: step 5/9.</text>
</comment>
<dbReference type="InterPro" id="IPR013785">
    <property type="entry name" value="Aldolase_TIM"/>
</dbReference>
<accession>A0A533Q8G9</accession>
<organism evidence="13 14">
    <name type="scientific">Candidatus Jettenia ecosi</name>
    <dbReference type="NCBI Taxonomy" id="2494326"/>
    <lineage>
        <taxon>Bacteria</taxon>
        <taxon>Pseudomonadati</taxon>
        <taxon>Planctomycetota</taxon>
        <taxon>Candidatus Brocadiia</taxon>
        <taxon>Candidatus Brocadiales</taxon>
        <taxon>Candidatus Brocadiaceae</taxon>
        <taxon>Candidatus Jettenia</taxon>
    </lineage>
</organism>
<dbReference type="SUPFAM" id="SSF51366">
    <property type="entry name" value="Ribulose-phoshate binding barrel"/>
    <property type="match status" value="1"/>
</dbReference>
<proteinExistence type="inferred from homology"/>